<comment type="caution">
    <text evidence="1">The sequence shown here is derived from an EMBL/GenBank/DDBJ whole genome shotgun (WGS) entry which is preliminary data.</text>
</comment>
<reference evidence="1 2" key="1">
    <citation type="submission" date="2016-12" db="EMBL/GenBank/DDBJ databases">
        <title>Draft genome sequence of Fusarium oxysporum causing rot on Narcissus.</title>
        <authorList>
            <person name="Armitage A.D."/>
            <person name="Taylor A."/>
            <person name="Clarkson J.P."/>
            <person name="Harrison R.J."/>
            <person name="Jackson A.C."/>
        </authorList>
    </citation>
    <scope>NUCLEOTIDE SEQUENCE [LARGE SCALE GENOMIC DNA]</scope>
    <source>
        <strain evidence="1 2">N139</strain>
    </source>
</reference>
<protein>
    <submittedName>
        <fullName evidence="1">Uncharacterized protein</fullName>
    </submittedName>
</protein>
<dbReference type="EMBL" id="MQTW01001115">
    <property type="protein sequence ID" value="RYC78481.1"/>
    <property type="molecule type" value="Genomic_DNA"/>
</dbReference>
<evidence type="ECO:0000313" key="2">
    <source>
        <dbReference type="Proteomes" id="UP000290540"/>
    </source>
</evidence>
<sequence length="126" mass="13933">MISTGKMSLPYFDVGPHLIEKQSANPCDSKDGYHEVRPVAASIARSDITPGKRVQASDLCVVMILCTTSVGIKLMTPPIEVIQWDQHGYHERRYWKKRKKKSSQVAEEKVGIETAVAGNVRVAAVP</sequence>
<name>A0A4Q2UVY1_FUSOX</name>
<organism evidence="1 2">
    <name type="scientific">Fusarium oxysporum f. sp. narcissi</name>
    <dbReference type="NCBI Taxonomy" id="451672"/>
    <lineage>
        <taxon>Eukaryota</taxon>
        <taxon>Fungi</taxon>
        <taxon>Dikarya</taxon>
        <taxon>Ascomycota</taxon>
        <taxon>Pezizomycotina</taxon>
        <taxon>Sordariomycetes</taxon>
        <taxon>Hypocreomycetidae</taxon>
        <taxon>Hypocreales</taxon>
        <taxon>Nectriaceae</taxon>
        <taxon>Fusarium</taxon>
        <taxon>Fusarium oxysporum species complex</taxon>
    </lineage>
</organism>
<dbReference type="Proteomes" id="UP000290540">
    <property type="component" value="Unassembled WGS sequence"/>
</dbReference>
<dbReference type="AlphaFoldDB" id="A0A4Q2UVY1"/>
<proteinExistence type="predicted"/>
<evidence type="ECO:0000313" key="1">
    <source>
        <dbReference type="EMBL" id="RYC78481.1"/>
    </source>
</evidence>
<accession>A0A4Q2UVY1</accession>
<gene>
    <name evidence="1" type="ORF">BFJ63_vAg18645</name>
</gene>